<dbReference type="RefSeq" id="WP_401232933.1">
    <property type="nucleotide sequence ID" value="NZ_JBIUVY010000024.1"/>
</dbReference>
<dbReference type="Proteomes" id="UP001617296">
    <property type="component" value="Unassembled WGS sequence"/>
</dbReference>
<protein>
    <submittedName>
        <fullName evidence="3">Uncharacterized protein</fullName>
    </submittedName>
</protein>
<organism evidence="3 4">
    <name type="scientific">Pseudomonas iridis</name>
    <dbReference type="NCBI Taxonomy" id="2710587"/>
    <lineage>
        <taxon>Bacteria</taxon>
        <taxon>Pseudomonadati</taxon>
        <taxon>Pseudomonadota</taxon>
        <taxon>Gammaproteobacteria</taxon>
        <taxon>Pseudomonadales</taxon>
        <taxon>Pseudomonadaceae</taxon>
        <taxon>Pseudomonas</taxon>
    </lineage>
</organism>
<evidence type="ECO:0000256" key="1">
    <source>
        <dbReference type="SAM" id="Coils"/>
    </source>
</evidence>
<keyword evidence="2" id="KW-0812">Transmembrane</keyword>
<keyword evidence="2" id="KW-0472">Membrane</keyword>
<keyword evidence="4" id="KW-1185">Reference proteome</keyword>
<feature type="coiled-coil region" evidence="1">
    <location>
        <begin position="97"/>
        <end position="124"/>
    </location>
</feature>
<proteinExistence type="predicted"/>
<comment type="caution">
    <text evidence="3">The sequence shown here is derived from an EMBL/GenBank/DDBJ whole genome shotgun (WGS) entry which is preliminary data.</text>
</comment>
<gene>
    <name evidence="3" type="ORF">ACIOUF_15145</name>
</gene>
<reference evidence="3 4" key="1">
    <citation type="submission" date="2024-10" db="EMBL/GenBank/DDBJ databases">
        <title>The Natural Products Discovery Center: Release of the First 8490 Sequenced Strains for Exploring Actinobacteria Biosynthetic Diversity.</title>
        <authorList>
            <person name="Kalkreuter E."/>
            <person name="Kautsar S.A."/>
            <person name="Yang D."/>
            <person name="Bader C.D."/>
            <person name="Teijaro C.N."/>
            <person name="Fluegel L."/>
            <person name="Davis C.M."/>
            <person name="Simpson J.R."/>
            <person name="Lauterbach L."/>
            <person name="Steele A.D."/>
            <person name="Gui C."/>
            <person name="Meng S."/>
            <person name="Li G."/>
            <person name="Viehrig K."/>
            <person name="Ye F."/>
            <person name="Su P."/>
            <person name="Kiefer A.F."/>
            <person name="Nichols A."/>
            <person name="Cepeda A.J."/>
            <person name="Yan W."/>
            <person name="Fan B."/>
            <person name="Jiang Y."/>
            <person name="Adhikari A."/>
            <person name="Zheng C.-J."/>
            <person name="Schuster L."/>
            <person name="Cowan T.M."/>
            <person name="Smanski M.J."/>
            <person name="Chevrette M.G."/>
            <person name="De Carvalho L.P.S."/>
            <person name="Shen B."/>
        </authorList>
    </citation>
    <scope>NUCLEOTIDE SEQUENCE [LARGE SCALE GENOMIC DNA]</scope>
    <source>
        <strain evidence="3 4">NPDC087689</strain>
    </source>
</reference>
<feature type="transmembrane region" description="Helical" evidence="2">
    <location>
        <begin position="127"/>
        <end position="148"/>
    </location>
</feature>
<dbReference type="EMBL" id="JBIUVY010000024">
    <property type="protein sequence ID" value="MFJ2287681.1"/>
    <property type="molecule type" value="Genomic_DNA"/>
</dbReference>
<name>A0ABW8DPC1_9PSED</name>
<accession>A0ABW8DPC1</accession>
<sequence length="150" mass="17192">MGWIERIRCLERRVREQALAEPAVNQLLDIWVPPRFSLRLCMSQPTQLADFAYEIAGFICYLGRDKQEIIGHKVARAVSANSQGRRMLQDDREYMELQRLMNETRKLAAERQKLLAEAKKLERETNLYPLAVLGGVVTAITAVAGVFFKL</sequence>
<evidence type="ECO:0000313" key="4">
    <source>
        <dbReference type="Proteomes" id="UP001617296"/>
    </source>
</evidence>
<evidence type="ECO:0000256" key="2">
    <source>
        <dbReference type="SAM" id="Phobius"/>
    </source>
</evidence>
<evidence type="ECO:0000313" key="3">
    <source>
        <dbReference type="EMBL" id="MFJ2287681.1"/>
    </source>
</evidence>
<keyword evidence="1" id="KW-0175">Coiled coil</keyword>
<keyword evidence="2" id="KW-1133">Transmembrane helix</keyword>